<keyword evidence="3 6" id="KW-0067">ATP-binding</keyword>
<proteinExistence type="inferred from homology"/>
<dbReference type="FunFam" id="3.40.850.10:FF:000083">
    <property type="entry name" value="Kinesin-like protein"/>
    <property type="match status" value="1"/>
</dbReference>
<evidence type="ECO:0000256" key="5">
    <source>
        <dbReference type="ARBA" id="ARBA00023175"/>
    </source>
</evidence>
<dbReference type="InterPro" id="IPR027640">
    <property type="entry name" value="Kinesin-like_fam"/>
</dbReference>
<feature type="domain" description="Kinesin motor" evidence="10">
    <location>
        <begin position="19"/>
        <end position="388"/>
    </location>
</feature>
<evidence type="ECO:0000256" key="4">
    <source>
        <dbReference type="ARBA" id="ARBA00023054"/>
    </source>
</evidence>
<keyword evidence="4 8" id="KW-0175">Coiled coil</keyword>
<dbReference type="SMART" id="SM00129">
    <property type="entry name" value="KISc"/>
    <property type="match status" value="1"/>
</dbReference>
<dbReference type="PANTHER" id="PTHR47968">
    <property type="entry name" value="CENTROMERE PROTEIN E"/>
    <property type="match status" value="1"/>
</dbReference>
<dbReference type="InterPro" id="IPR027417">
    <property type="entry name" value="P-loop_NTPase"/>
</dbReference>
<feature type="compositionally biased region" description="Basic residues" evidence="9">
    <location>
        <begin position="929"/>
        <end position="939"/>
    </location>
</feature>
<dbReference type="GO" id="GO:0005524">
    <property type="term" value="F:ATP binding"/>
    <property type="evidence" value="ECO:0007669"/>
    <property type="project" value="UniProtKB-UniRule"/>
</dbReference>
<evidence type="ECO:0000256" key="3">
    <source>
        <dbReference type="ARBA" id="ARBA00022840"/>
    </source>
</evidence>
<evidence type="ECO:0000256" key="6">
    <source>
        <dbReference type="PROSITE-ProRule" id="PRU00283"/>
    </source>
</evidence>
<dbReference type="GO" id="GO:0008017">
    <property type="term" value="F:microtubule binding"/>
    <property type="evidence" value="ECO:0007669"/>
    <property type="project" value="InterPro"/>
</dbReference>
<evidence type="ECO:0000256" key="8">
    <source>
        <dbReference type="SAM" id="Coils"/>
    </source>
</evidence>
<dbReference type="InterPro" id="IPR001752">
    <property type="entry name" value="Kinesin_motor_dom"/>
</dbReference>
<feature type="coiled-coil region" evidence="8">
    <location>
        <begin position="397"/>
        <end position="479"/>
    </location>
</feature>
<name>A0A835ZDP3_9STRA</name>
<keyword evidence="1 7" id="KW-0493">Microtubule</keyword>
<dbReference type="Proteomes" id="UP000664859">
    <property type="component" value="Unassembled WGS sequence"/>
</dbReference>
<feature type="region of interest" description="Disordered" evidence="9">
    <location>
        <begin position="630"/>
        <end position="655"/>
    </location>
</feature>
<evidence type="ECO:0000256" key="1">
    <source>
        <dbReference type="ARBA" id="ARBA00022701"/>
    </source>
</evidence>
<comment type="caution">
    <text evidence="11">The sequence shown here is derived from an EMBL/GenBank/DDBJ whole genome shotgun (WGS) entry which is preliminary data.</text>
</comment>
<dbReference type="SUPFAM" id="SSF52540">
    <property type="entry name" value="P-loop containing nucleoside triphosphate hydrolases"/>
    <property type="match status" value="1"/>
</dbReference>
<evidence type="ECO:0000256" key="9">
    <source>
        <dbReference type="SAM" id="MobiDB-lite"/>
    </source>
</evidence>
<feature type="compositionally biased region" description="Gly residues" evidence="9">
    <location>
        <begin position="877"/>
        <end position="892"/>
    </location>
</feature>
<accession>A0A835ZDP3</accession>
<dbReference type="PRINTS" id="PR00380">
    <property type="entry name" value="KINESINHEAVY"/>
</dbReference>
<gene>
    <name evidence="11" type="ORF">JKP88DRAFT_269276</name>
</gene>
<reference evidence="11" key="1">
    <citation type="submission" date="2021-02" db="EMBL/GenBank/DDBJ databases">
        <title>First Annotated Genome of the Yellow-green Alga Tribonema minus.</title>
        <authorList>
            <person name="Mahan K.M."/>
        </authorList>
    </citation>
    <scope>NUCLEOTIDE SEQUENCE</scope>
    <source>
        <strain evidence="11">UTEX B ZZ1240</strain>
    </source>
</reference>
<dbReference type="GO" id="GO:0005874">
    <property type="term" value="C:microtubule"/>
    <property type="evidence" value="ECO:0007669"/>
    <property type="project" value="UniProtKB-KW"/>
</dbReference>
<feature type="compositionally biased region" description="Low complexity" evidence="9">
    <location>
        <begin position="631"/>
        <end position="655"/>
    </location>
</feature>
<evidence type="ECO:0000256" key="7">
    <source>
        <dbReference type="RuleBase" id="RU000394"/>
    </source>
</evidence>
<dbReference type="PROSITE" id="PS50067">
    <property type="entry name" value="KINESIN_MOTOR_2"/>
    <property type="match status" value="1"/>
</dbReference>
<dbReference type="GO" id="GO:0007018">
    <property type="term" value="P:microtubule-based movement"/>
    <property type="evidence" value="ECO:0007669"/>
    <property type="project" value="InterPro"/>
</dbReference>
<evidence type="ECO:0000313" key="12">
    <source>
        <dbReference type="Proteomes" id="UP000664859"/>
    </source>
</evidence>
<feature type="binding site" evidence="6">
    <location>
        <begin position="118"/>
        <end position="125"/>
    </location>
    <ligand>
        <name>ATP</name>
        <dbReference type="ChEBI" id="CHEBI:30616"/>
    </ligand>
</feature>
<feature type="region of interest" description="Disordered" evidence="9">
    <location>
        <begin position="697"/>
        <end position="741"/>
    </location>
</feature>
<dbReference type="PROSITE" id="PS00411">
    <property type="entry name" value="KINESIN_MOTOR_1"/>
    <property type="match status" value="1"/>
</dbReference>
<feature type="compositionally biased region" description="Polar residues" evidence="9">
    <location>
        <begin position="481"/>
        <end position="492"/>
    </location>
</feature>
<feature type="region of interest" description="Disordered" evidence="9">
    <location>
        <begin position="869"/>
        <end position="971"/>
    </location>
</feature>
<evidence type="ECO:0000256" key="2">
    <source>
        <dbReference type="ARBA" id="ARBA00022741"/>
    </source>
</evidence>
<keyword evidence="2 6" id="KW-0547">Nucleotide-binding</keyword>
<comment type="similarity">
    <text evidence="6 7">Belongs to the TRAFAC class myosin-kinesin ATPase superfamily. Kinesin family.</text>
</comment>
<feature type="region of interest" description="Disordered" evidence="9">
    <location>
        <begin position="481"/>
        <end position="506"/>
    </location>
</feature>
<keyword evidence="12" id="KW-1185">Reference proteome</keyword>
<dbReference type="AlphaFoldDB" id="A0A835ZDP3"/>
<dbReference type="InterPro" id="IPR036961">
    <property type="entry name" value="Kinesin_motor_dom_sf"/>
</dbReference>
<sequence length="971" mass="105918">MSDASGIGSAGGGGGNGSNFTVVIRVRPPLARELQSDRPYKNVVQIDKSERILTISEGPQPLDPGMEDDDGGAYGTHAFTFDRVYGERSTQSEVYESNARDIVDSSLQGYNATIFAYGQTGAGKTYTMEGAGGQWDGRGIIPRAIEQVFSHIQANASPYLHFMVRGSYLQIYNDVITDLLKQDRGSLAIRENSKRGVYVQGLSEWVVRSPREIYGLMERGGQLRATAATRLNEISSRSHAVFIIIVEQTAVYFTDQRGREFGGARGEGDEEDPLGGEPDRSLLQVGKLNLVDLAGSERVRVSGATGQRLEESKKINQSLSALGNVIAALTDPRGRQHIPYRDSKLTRILEDSLGGNCKTTMMAMISPALESAVETLSTLKFANRAKNIKNQAHVNEDIDQKSLLRKYERELQRLRAELEERSRTVVDSRQLLRLQQERDYALSDKLKALRELERQSQVFNREKEEKQRLEQRIAALTSQVIRGNGRRGSSAQEDGGGHGGRSGYEERLRREYEARIAELEKERGTIAEEKQQVDRYKQLLLRQRDIMIALTQRLTVRDEQIVALQDELDAYEQHERDLEEKLDGKTAKLIHLQHVIMEFTATLGPEDSRKASGSTSHDAMIFSPGAISAEATSTSTPAPRRPSSSSAQPHRATALDTATDAAVDTELVSPDSPAFSTVNMAASPLLDLLEDLRQRSAEEAQAEARAARERSKRDHRARRTAHALQQAMGARTASSSSVGTASSAASDSAAAAAALRSDAAAAAVQRGGDAAVRDGSDAAAAAALGEREAEARRLWQQQQQRDTWRLERRAMQSILEQKIRVLVDNVRTSASAATLGLAEDDEAAVALAKDIGALRRLVSGCIEALQNAASADDDGDGGSGSSGGGSGGGSGAAQGDSAEQWPPGGAADAAADDDTEVWQHGEQPQYQRQHQRDHLHHHQQQQQQQQWQQYERQHANGGGGGRPPLGGDHFR</sequence>
<keyword evidence="5 6" id="KW-0505">Motor protein</keyword>
<dbReference type="PANTHER" id="PTHR47968:SF36">
    <property type="entry name" value="KINESIN HEAVY CHAIN ISOFORM X1"/>
    <property type="match status" value="1"/>
</dbReference>
<feature type="compositionally biased region" description="Low complexity" evidence="9">
    <location>
        <begin position="730"/>
        <end position="741"/>
    </location>
</feature>
<dbReference type="Pfam" id="PF00225">
    <property type="entry name" value="Kinesin"/>
    <property type="match status" value="1"/>
</dbReference>
<evidence type="ECO:0000259" key="10">
    <source>
        <dbReference type="PROSITE" id="PS50067"/>
    </source>
</evidence>
<feature type="compositionally biased region" description="Low complexity" evidence="9">
    <location>
        <begin position="940"/>
        <end position="950"/>
    </location>
</feature>
<dbReference type="GO" id="GO:0003777">
    <property type="term" value="F:microtubule motor activity"/>
    <property type="evidence" value="ECO:0007669"/>
    <property type="project" value="InterPro"/>
</dbReference>
<dbReference type="OrthoDB" id="3176171at2759"/>
<organism evidence="11 12">
    <name type="scientific">Tribonema minus</name>
    <dbReference type="NCBI Taxonomy" id="303371"/>
    <lineage>
        <taxon>Eukaryota</taxon>
        <taxon>Sar</taxon>
        <taxon>Stramenopiles</taxon>
        <taxon>Ochrophyta</taxon>
        <taxon>PX clade</taxon>
        <taxon>Xanthophyceae</taxon>
        <taxon>Tribonematales</taxon>
        <taxon>Tribonemataceae</taxon>
        <taxon>Tribonema</taxon>
    </lineage>
</organism>
<dbReference type="InterPro" id="IPR019821">
    <property type="entry name" value="Kinesin_motor_CS"/>
</dbReference>
<feature type="coiled-coil region" evidence="8">
    <location>
        <begin position="509"/>
        <end position="588"/>
    </location>
</feature>
<protein>
    <recommendedName>
        <fullName evidence="7">Kinesin-like protein</fullName>
    </recommendedName>
</protein>
<dbReference type="CDD" id="cd00106">
    <property type="entry name" value="KISc"/>
    <property type="match status" value="1"/>
</dbReference>
<evidence type="ECO:0000313" key="11">
    <source>
        <dbReference type="EMBL" id="KAG5191841.1"/>
    </source>
</evidence>
<dbReference type="EMBL" id="JAFCMP010000013">
    <property type="protein sequence ID" value="KAG5191841.1"/>
    <property type="molecule type" value="Genomic_DNA"/>
</dbReference>
<dbReference type="Gene3D" id="3.40.850.10">
    <property type="entry name" value="Kinesin motor domain"/>
    <property type="match status" value="1"/>
</dbReference>